<sequence>MSGNRARRAAAFEALAASFGGSVRPSDITDGPIGMTLRDLKHRGSKICQEAKAAGSPMQLEVGILVDLSFNAVAGKVDGVDLIGINAGVPLRLLPIFEALLATQHAFPDVGTPEARSSVKWSKEAAVRGPLGFSGSQLPNDGPEIDVMQFLATFAERFIFEHEATHVRHGHVDWIQARFGAQPIDELRIASTPNLSGLDLQTLEFDADCGGMQGVMELIYTMPHAMAQAPRPGWQYFGKIQNLIKAVSFAIYTCCQIFADSSDDDPFEVILERSHPPATFRMHCVTGQLMTIIGTHFTESAHKELFFAIFDGVSQAHAAWQEVFGGTDDWHSLRMQHETRNRELLLLLQNNWAKLYSALLPLKRYNNLAPPDGLNAWPHVIHRD</sequence>
<gene>
    <name evidence="1" type="ORF">C8J25_108183</name>
</gene>
<organism evidence="1 2">
    <name type="scientific">Sphingomonas faeni</name>
    <dbReference type="NCBI Taxonomy" id="185950"/>
    <lineage>
        <taxon>Bacteria</taxon>
        <taxon>Pseudomonadati</taxon>
        <taxon>Pseudomonadota</taxon>
        <taxon>Alphaproteobacteria</taxon>
        <taxon>Sphingomonadales</taxon>
        <taxon>Sphingomonadaceae</taxon>
        <taxon>Sphingomonas</taxon>
    </lineage>
</organism>
<evidence type="ECO:0000313" key="2">
    <source>
        <dbReference type="Proteomes" id="UP000244013"/>
    </source>
</evidence>
<dbReference type="EMBL" id="QAYE01000008">
    <property type="protein sequence ID" value="PTW45091.1"/>
    <property type="molecule type" value="Genomic_DNA"/>
</dbReference>
<protein>
    <submittedName>
        <fullName evidence="1">Uncharacterized protein</fullName>
    </submittedName>
</protein>
<proteinExistence type="predicted"/>
<dbReference type="RefSeq" id="WP_146173349.1">
    <property type="nucleotide sequence ID" value="NZ_QAYE01000008.1"/>
</dbReference>
<dbReference type="Proteomes" id="UP000244013">
    <property type="component" value="Unassembled WGS sequence"/>
</dbReference>
<dbReference type="AlphaFoldDB" id="A0A2T5U0Q3"/>
<evidence type="ECO:0000313" key="1">
    <source>
        <dbReference type="EMBL" id="PTW45091.1"/>
    </source>
</evidence>
<accession>A0A2T5U0Q3</accession>
<dbReference type="OrthoDB" id="8453564at2"/>
<reference evidence="1 2" key="1">
    <citation type="submission" date="2018-04" db="EMBL/GenBank/DDBJ databases">
        <title>Genomic Encyclopedia of Type Strains, Phase III (KMG-III): the genomes of soil and plant-associated and newly described type strains.</title>
        <authorList>
            <person name="Whitman W."/>
        </authorList>
    </citation>
    <scope>NUCLEOTIDE SEQUENCE [LARGE SCALE GENOMIC DNA]</scope>
    <source>
        <strain evidence="1 2">MA-olki</strain>
    </source>
</reference>
<dbReference type="GeneID" id="91007087"/>
<comment type="caution">
    <text evidence="1">The sequence shown here is derived from an EMBL/GenBank/DDBJ whole genome shotgun (WGS) entry which is preliminary data.</text>
</comment>
<name>A0A2T5U0Q3_9SPHN</name>